<dbReference type="GO" id="GO:0004843">
    <property type="term" value="F:cysteine-type deubiquitinase activity"/>
    <property type="evidence" value="ECO:0007669"/>
    <property type="project" value="InterPro"/>
</dbReference>
<feature type="compositionally biased region" description="Polar residues" evidence="1">
    <location>
        <begin position="883"/>
        <end position="896"/>
    </location>
</feature>
<dbReference type="PANTHER" id="PTHR24006">
    <property type="entry name" value="UBIQUITIN CARBOXYL-TERMINAL HYDROLASE"/>
    <property type="match status" value="1"/>
</dbReference>
<evidence type="ECO:0000259" key="2">
    <source>
        <dbReference type="PROSITE" id="PS50235"/>
    </source>
</evidence>
<dbReference type="PROSITE" id="PS50235">
    <property type="entry name" value="USP_3"/>
    <property type="match status" value="1"/>
</dbReference>
<evidence type="ECO:0000256" key="1">
    <source>
        <dbReference type="SAM" id="MobiDB-lite"/>
    </source>
</evidence>
<evidence type="ECO:0000313" key="4">
    <source>
        <dbReference type="Proteomes" id="UP000053599"/>
    </source>
</evidence>
<dbReference type="GO" id="GO:0005829">
    <property type="term" value="C:cytosol"/>
    <property type="evidence" value="ECO:0007669"/>
    <property type="project" value="TreeGrafter"/>
</dbReference>
<dbReference type="AlphaFoldDB" id="A0A0D1VVZ7"/>
<dbReference type="SUPFAM" id="SSF54001">
    <property type="entry name" value="Cysteine proteinases"/>
    <property type="match status" value="1"/>
</dbReference>
<name>A0A0D1VVZ7_9EURO</name>
<gene>
    <name evidence="3" type="ORF">PV11_07920</name>
</gene>
<feature type="region of interest" description="Disordered" evidence="1">
    <location>
        <begin position="563"/>
        <end position="721"/>
    </location>
</feature>
<dbReference type="GO" id="GO:0005634">
    <property type="term" value="C:nucleus"/>
    <property type="evidence" value="ECO:0007669"/>
    <property type="project" value="TreeGrafter"/>
</dbReference>
<feature type="compositionally biased region" description="Basic and acidic residues" evidence="1">
    <location>
        <begin position="500"/>
        <end position="534"/>
    </location>
</feature>
<protein>
    <recommendedName>
        <fullName evidence="2">USP domain-containing protein</fullName>
    </recommendedName>
</protein>
<proteinExistence type="predicted"/>
<feature type="compositionally biased region" description="Basic and acidic residues" evidence="1">
    <location>
        <begin position="641"/>
        <end position="661"/>
    </location>
</feature>
<dbReference type="GO" id="GO:0016579">
    <property type="term" value="P:protein deubiquitination"/>
    <property type="evidence" value="ECO:0007669"/>
    <property type="project" value="InterPro"/>
</dbReference>
<dbReference type="Pfam" id="PF00443">
    <property type="entry name" value="UCH"/>
    <property type="match status" value="1"/>
</dbReference>
<evidence type="ECO:0000313" key="3">
    <source>
        <dbReference type="EMBL" id="KIV80420.1"/>
    </source>
</evidence>
<dbReference type="InterPro" id="IPR038765">
    <property type="entry name" value="Papain-like_cys_pep_sf"/>
</dbReference>
<dbReference type="InterPro" id="IPR050164">
    <property type="entry name" value="Peptidase_C19"/>
</dbReference>
<dbReference type="InterPro" id="IPR001394">
    <property type="entry name" value="Peptidase_C19_UCH"/>
</dbReference>
<organism evidence="3 4">
    <name type="scientific">Exophiala sideris</name>
    <dbReference type="NCBI Taxonomy" id="1016849"/>
    <lineage>
        <taxon>Eukaryota</taxon>
        <taxon>Fungi</taxon>
        <taxon>Dikarya</taxon>
        <taxon>Ascomycota</taxon>
        <taxon>Pezizomycotina</taxon>
        <taxon>Eurotiomycetes</taxon>
        <taxon>Chaetothyriomycetidae</taxon>
        <taxon>Chaetothyriales</taxon>
        <taxon>Herpotrichiellaceae</taxon>
        <taxon>Exophiala</taxon>
    </lineage>
</organism>
<dbReference type="EMBL" id="KN846953">
    <property type="protein sequence ID" value="KIV80420.1"/>
    <property type="molecule type" value="Genomic_DNA"/>
</dbReference>
<dbReference type="Proteomes" id="UP000053599">
    <property type="component" value="Unassembled WGS sequence"/>
</dbReference>
<reference evidence="3 4" key="1">
    <citation type="submission" date="2015-01" db="EMBL/GenBank/DDBJ databases">
        <title>The Genome Sequence of Exophiala sideris CBS121828.</title>
        <authorList>
            <consortium name="The Broad Institute Genomics Platform"/>
            <person name="Cuomo C."/>
            <person name="de Hoog S."/>
            <person name="Gorbushina A."/>
            <person name="Stielow B."/>
            <person name="Teixiera M."/>
            <person name="Abouelleil A."/>
            <person name="Chapman S.B."/>
            <person name="Priest M."/>
            <person name="Young S.K."/>
            <person name="Wortman J."/>
            <person name="Nusbaum C."/>
            <person name="Birren B."/>
        </authorList>
    </citation>
    <scope>NUCLEOTIDE SEQUENCE [LARGE SCALE GENOMIC DNA]</scope>
    <source>
        <strain evidence="3 4">CBS 121828</strain>
    </source>
</reference>
<dbReference type="CDD" id="cd02257">
    <property type="entry name" value="Peptidase_C19"/>
    <property type="match status" value="1"/>
</dbReference>
<feature type="domain" description="USP" evidence="2">
    <location>
        <begin position="93"/>
        <end position="486"/>
    </location>
</feature>
<feature type="compositionally biased region" description="Basic residues" evidence="1">
    <location>
        <begin position="821"/>
        <end position="831"/>
    </location>
</feature>
<dbReference type="OrthoDB" id="289038at2759"/>
<dbReference type="InterPro" id="IPR018200">
    <property type="entry name" value="USP_CS"/>
</dbReference>
<feature type="region of interest" description="Disordered" evidence="1">
    <location>
        <begin position="493"/>
        <end position="545"/>
    </location>
</feature>
<dbReference type="STRING" id="1016849.A0A0D1VVZ7"/>
<dbReference type="PROSITE" id="PS00973">
    <property type="entry name" value="USP_2"/>
    <property type="match status" value="1"/>
</dbReference>
<dbReference type="HOGENOM" id="CLU_319820_0_0_1"/>
<feature type="region of interest" description="Disordered" evidence="1">
    <location>
        <begin position="816"/>
        <end position="908"/>
    </location>
</feature>
<sequence>MVGTRAQINEKQAKLNAKVAAAKALGHVEQKSNPGKQNKADGLNPIEKSTPPPQDSIVPSPTSSEGPEFAAPINISQDAIAAAKQGNYEAIPRGHVLQTDKCYRNALVVFLLSSGRLMSWIEHRYIPMLKAAGVTIKTNVGEVLEKLDNLDKPGKDSKKKSKKTDKTAYTDVWCELKDLHSLNVRPVDEVKPKDINSAMSKFWKWLKKQSDEEEGSLWEDRFQGYQDSHELFMWWLQLNARLLEEHIEDLLSEEVDRKTRNARRKLLDTGGEEITKEIITIFNTVRMVCAKCGIARGVETRMEKPDNNAFLKISLAFKAGKKTSERRDMKELIEDDLRRMTEGYRCPKCYDKLEKQYSGKETRERRRLYTLPEVLIVQLVRFTQDTNEKGEMVGTKNYAKVKFEEVLDLDPFMEKRMPKRSSTKYRLMGIINHDGKGIQDDGHFTNYVRAGHYWYSVNNTSVRKTDIETMVDATYKQPYMFIYERIQDVDDNSKSYAGGQKDDEASKASEKAAREKAAREKAAREKAAREKAAEKAAAPKRAAQRDAVEKAAAALATKTGATRKGVTGNGVTGKDVVKDVSPKKTTPKKTTQDKTSPKRVSPRSTKAQKTTPEKSPPRRVSPRLATLEKVIDGNDAVETDAVDKEADTEKADIEDENHQEANDDDNASIGDGNPEEDNDDDNASIGNENPEEDNDNDGSIVSDHDEGADAGDATSNASIQSDDQNIMGFLPTVTAHGQTWTQYLQTAKEGTPDPEKWVIDVKATINGYTIKFPRYTLRPWTSTQWMTRYDADIEMEVTDGQRRSAKVAGKAEVKLLQATTRKAKSPKPRKRKSDDIDAGTNTTKNKKQKRGGSNAAAANNGDDDDDFLNATINGGDKDYETTPEGSSDNSLFNSPPSDGLRRSKRKRN</sequence>
<dbReference type="Gene3D" id="3.90.70.10">
    <property type="entry name" value="Cysteine proteinases"/>
    <property type="match status" value="1"/>
</dbReference>
<feature type="region of interest" description="Disordered" evidence="1">
    <location>
        <begin position="25"/>
        <end position="69"/>
    </location>
</feature>
<dbReference type="InterPro" id="IPR028889">
    <property type="entry name" value="USP"/>
</dbReference>
<feature type="compositionally biased region" description="Acidic residues" evidence="1">
    <location>
        <begin position="673"/>
        <end position="682"/>
    </location>
</feature>
<accession>A0A0D1VVZ7</accession>